<dbReference type="InterPro" id="IPR001969">
    <property type="entry name" value="Aspartic_peptidase_AS"/>
</dbReference>
<reference evidence="10 11" key="1">
    <citation type="submission" date="2019-08" db="EMBL/GenBank/DDBJ databases">
        <title>Draft genome sequences of two oriental melons (Cucumis melo L. var makuwa).</title>
        <authorList>
            <person name="Kwon S.-Y."/>
        </authorList>
    </citation>
    <scope>NUCLEOTIDE SEQUENCE [LARGE SCALE GENOMIC DNA]</scope>
    <source>
        <strain evidence="11">cv. Chang Bougi</strain>
        <tissue evidence="10">Leaf</tissue>
    </source>
</reference>
<dbReference type="Proteomes" id="UP000321947">
    <property type="component" value="Unassembled WGS sequence"/>
</dbReference>
<dbReference type="Gene3D" id="1.10.340.70">
    <property type="match status" value="1"/>
</dbReference>
<dbReference type="GO" id="GO:0003964">
    <property type="term" value="F:RNA-directed DNA polymerase activity"/>
    <property type="evidence" value="ECO:0007669"/>
    <property type="project" value="UniProtKB-KW"/>
</dbReference>
<accession>A0A5D3DCS2</accession>
<gene>
    <name evidence="10" type="ORF">E5676_scaffold609G00130</name>
</gene>
<evidence type="ECO:0000259" key="9">
    <source>
        <dbReference type="PROSITE" id="PS50878"/>
    </source>
</evidence>
<keyword evidence="7" id="KW-0695">RNA-directed DNA polymerase</keyword>
<dbReference type="InterPro" id="IPR012337">
    <property type="entry name" value="RNaseH-like_sf"/>
</dbReference>
<dbReference type="Gene3D" id="2.40.70.10">
    <property type="entry name" value="Acid Proteases"/>
    <property type="match status" value="1"/>
</dbReference>
<evidence type="ECO:0000313" key="10">
    <source>
        <dbReference type="EMBL" id="TYK21372.1"/>
    </source>
</evidence>
<keyword evidence="4" id="KW-0540">Nuclease</keyword>
<keyword evidence="3" id="KW-0548">Nucleotidyltransferase</keyword>
<name>A0A5D3DCS2_CUCMM</name>
<dbReference type="Gene3D" id="3.30.420.10">
    <property type="entry name" value="Ribonuclease H-like superfamily/Ribonuclease H"/>
    <property type="match status" value="1"/>
</dbReference>
<dbReference type="InterPro" id="IPR041373">
    <property type="entry name" value="RT_RNaseH"/>
</dbReference>
<keyword evidence="2" id="KW-0808">Transferase</keyword>
<dbReference type="GO" id="GO:0004519">
    <property type="term" value="F:endonuclease activity"/>
    <property type="evidence" value="ECO:0007669"/>
    <property type="project" value="UniProtKB-KW"/>
</dbReference>
<organism evidence="10 11">
    <name type="scientific">Cucumis melo var. makuwa</name>
    <name type="common">Oriental melon</name>
    <dbReference type="NCBI Taxonomy" id="1194695"/>
    <lineage>
        <taxon>Eukaryota</taxon>
        <taxon>Viridiplantae</taxon>
        <taxon>Streptophyta</taxon>
        <taxon>Embryophyta</taxon>
        <taxon>Tracheophyta</taxon>
        <taxon>Spermatophyta</taxon>
        <taxon>Magnoliopsida</taxon>
        <taxon>eudicotyledons</taxon>
        <taxon>Gunneridae</taxon>
        <taxon>Pentapetalae</taxon>
        <taxon>rosids</taxon>
        <taxon>fabids</taxon>
        <taxon>Cucurbitales</taxon>
        <taxon>Cucurbitaceae</taxon>
        <taxon>Benincaseae</taxon>
        <taxon>Cucumis</taxon>
    </lineage>
</organism>
<dbReference type="AlphaFoldDB" id="A0A5D3DCS2"/>
<dbReference type="InterPro" id="IPR050951">
    <property type="entry name" value="Retrovirus_Pol_polyprotein"/>
</dbReference>
<feature type="domain" description="Reverse transcriptase" evidence="9">
    <location>
        <begin position="521"/>
        <end position="711"/>
    </location>
</feature>
<dbReference type="SUPFAM" id="SSF50630">
    <property type="entry name" value="Acid proteases"/>
    <property type="match status" value="1"/>
</dbReference>
<dbReference type="Gene3D" id="3.30.70.270">
    <property type="match status" value="1"/>
</dbReference>
<dbReference type="GO" id="GO:0003723">
    <property type="term" value="F:RNA binding"/>
    <property type="evidence" value="ECO:0007669"/>
    <property type="project" value="UniProtKB-KW"/>
</dbReference>
<evidence type="ECO:0000256" key="5">
    <source>
        <dbReference type="ARBA" id="ARBA00022759"/>
    </source>
</evidence>
<protein>
    <recommendedName>
        <fullName evidence="1">RNA-directed DNA polymerase</fullName>
        <ecNumber evidence="1">2.7.7.49</ecNumber>
    </recommendedName>
</protein>
<dbReference type="Pfam" id="PF03732">
    <property type="entry name" value="Retrotrans_gag"/>
    <property type="match status" value="1"/>
</dbReference>
<feature type="region of interest" description="Disordered" evidence="8">
    <location>
        <begin position="231"/>
        <end position="252"/>
    </location>
</feature>
<dbReference type="Pfam" id="PF08284">
    <property type="entry name" value="RVP_2"/>
    <property type="match status" value="1"/>
</dbReference>
<dbReference type="InterPro" id="IPR043502">
    <property type="entry name" value="DNA/RNA_pol_sf"/>
</dbReference>
<dbReference type="InterPro" id="IPR043128">
    <property type="entry name" value="Rev_trsase/Diguanyl_cyclase"/>
</dbReference>
<evidence type="ECO:0000256" key="4">
    <source>
        <dbReference type="ARBA" id="ARBA00022722"/>
    </source>
</evidence>
<dbReference type="PROSITE" id="PS50878">
    <property type="entry name" value="RT_POL"/>
    <property type="match status" value="1"/>
</dbReference>
<dbReference type="InterPro" id="IPR005162">
    <property type="entry name" value="Retrotrans_gag_dom"/>
</dbReference>
<evidence type="ECO:0000313" key="11">
    <source>
        <dbReference type="Proteomes" id="UP000321947"/>
    </source>
</evidence>
<dbReference type="GO" id="GO:0015074">
    <property type="term" value="P:DNA integration"/>
    <property type="evidence" value="ECO:0007669"/>
    <property type="project" value="UniProtKB-KW"/>
</dbReference>
<evidence type="ECO:0000256" key="8">
    <source>
        <dbReference type="SAM" id="MobiDB-lite"/>
    </source>
</evidence>
<dbReference type="CDD" id="cd00303">
    <property type="entry name" value="retropepsin_like"/>
    <property type="match status" value="1"/>
</dbReference>
<dbReference type="Gene3D" id="3.10.10.10">
    <property type="entry name" value="HIV Type 1 Reverse Transcriptase, subunit A, domain 1"/>
    <property type="match status" value="1"/>
</dbReference>
<dbReference type="GO" id="GO:0006508">
    <property type="term" value="P:proteolysis"/>
    <property type="evidence" value="ECO:0007669"/>
    <property type="project" value="InterPro"/>
</dbReference>
<evidence type="ECO:0000256" key="1">
    <source>
        <dbReference type="ARBA" id="ARBA00012493"/>
    </source>
</evidence>
<evidence type="ECO:0000256" key="7">
    <source>
        <dbReference type="ARBA" id="ARBA00022918"/>
    </source>
</evidence>
<proteinExistence type="predicted"/>
<dbReference type="PANTHER" id="PTHR37984">
    <property type="entry name" value="PROTEIN CBG26694"/>
    <property type="match status" value="1"/>
</dbReference>
<keyword evidence="6" id="KW-0378">Hydrolase</keyword>
<dbReference type="Pfam" id="PF00078">
    <property type="entry name" value="RVT_1"/>
    <property type="match status" value="1"/>
</dbReference>
<evidence type="ECO:0000256" key="2">
    <source>
        <dbReference type="ARBA" id="ARBA00022679"/>
    </source>
</evidence>
<dbReference type="Pfam" id="PF17917">
    <property type="entry name" value="RT_RNaseH"/>
    <property type="match status" value="1"/>
</dbReference>
<dbReference type="Pfam" id="PF17921">
    <property type="entry name" value="Integrase_H2C2"/>
    <property type="match status" value="1"/>
</dbReference>
<evidence type="ECO:0000256" key="6">
    <source>
        <dbReference type="ARBA" id="ARBA00022801"/>
    </source>
</evidence>
<dbReference type="SUPFAM" id="SSF53098">
    <property type="entry name" value="Ribonuclease H-like"/>
    <property type="match status" value="1"/>
</dbReference>
<dbReference type="PROSITE" id="PS00141">
    <property type="entry name" value="ASP_PROTEASE"/>
    <property type="match status" value="1"/>
</dbReference>
<keyword evidence="5" id="KW-0255">Endonuclease</keyword>
<dbReference type="SUPFAM" id="SSF56672">
    <property type="entry name" value="DNA/RNA polymerases"/>
    <property type="match status" value="1"/>
</dbReference>
<dbReference type="InterPro" id="IPR036397">
    <property type="entry name" value="RNaseH_sf"/>
</dbReference>
<dbReference type="InterPro" id="IPR041588">
    <property type="entry name" value="Integrase_H2C2"/>
</dbReference>
<dbReference type="InterPro" id="IPR021109">
    <property type="entry name" value="Peptidase_aspartic_dom_sf"/>
</dbReference>
<dbReference type="CDD" id="cd09274">
    <property type="entry name" value="RNase_HI_RT_Ty3"/>
    <property type="match status" value="1"/>
</dbReference>
<evidence type="ECO:0000256" key="3">
    <source>
        <dbReference type="ARBA" id="ARBA00022695"/>
    </source>
</evidence>
<dbReference type="EC" id="2.7.7.49" evidence="1"/>
<dbReference type="GO" id="GO:0004190">
    <property type="term" value="F:aspartic-type endopeptidase activity"/>
    <property type="evidence" value="ECO:0007669"/>
    <property type="project" value="InterPro"/>
</dbReference>
<dbReference type="PANTHER" id="PTHR37984:SF5">
    <property type="entry name" value="PROTEIN NYNRIN-LIKE"/>
    <property type="match status" value="1"/>
</dbReference>
<comment type="caution">
    <text evidence="10">The sequence shown here is derived from an EMBL/GenBank/DDBJ whole genome shotgun (WGS) entry which is preliminary data.</text>
</comment>
<dbReference type="InterPro" id="IPR000477">
    <property type="entry name" value="RT_dom"/>
</dbReference>
<dbReference type="EMBL" id="SSTD01005662">
    <property type="protein sequence ID" value="TYK21372.1"/>
    <property type="molecule type" value="Genomic_DNA"/>
</dbReference>
<sequence>MEQRYQDMLQAALAPFLAAQQNQVAPVQAQTVIPPAPVEAQPAPVQLPAEAKHLRDFRKYNPKTFDGSMDNPTKAQMWLTSIETIFRYMKCLEDQKVQCAVFFLEDRGTAWWETAERMLGGDVSKITWEQFKENFYAKFFSVNVKHAKLQEFLNLEQGDMTVEQYDAEFDMLSHFAPDVVRDEAARTEKFVRGLKLDLQSIVRALRPATHADALRIALDLSLHERVDSSKVVDRESAMGQKRKTHRREPAATGRTLRELPVCTTCGRVHGGRCLAEIRVFFRCRQPGHTADACPRKPFETTPLQPSASQQGRVFATTRQEAERAGTVVTGTLPILGHYAFVLFDSGSSHSFISSVFVQHVGLDVEPLGSIFSVSTPSGEVLLSKEKIKACRVEIANHMLDVTLLVLDMQDYDVILDMDWLSANHASIDYFAMKANKLLSQGTWGILASVVDTREQEVSLSSEPVVREYPDVFPDELPGLPPSREIDFAIELEPGTAPISRAPYRMAPAELKELKVQLQKLLDKSVIRPSVSPWGAPVLFVKKNDGSMRLCIDYRELNKVTVKNRYPLPRIDDLFDQLQGATVFSKIGLRSGYHQLRIRDSDIPKTAFCSRYGHYEFIVMSFGLTNARAVFMDLMNRLFKNFLDSFVIVFIDDILIYSKMEAEHEKHLHQVLETLRANSEGVSVDPAKIEAITNWPRPSTVSEIRSFLGLAVPDGSGTFVIYSDASKKGLDCVLMQQGKVVAYASRQLKGHEQNYPTHDLELAAVKELNMRQRRWLELVKDYDCEILYHPGKANVVADALSRKVAHSAALITKQAPLLRDFERAEIAVSVGEKRRLVETGQGEDFSIFSDDGLTFEGRLCVPEDSAVKTELLTEAHSSPFTMHPRSTKMYQDLRSVYWWRNMKREVADFVSRCLVCQQVKAPRQRPAGLLQPLSVPGWKWERVLTKSAHFVPGKSTYTASKWGQLYMTEIVRLHGVPVSIISDRDARFTSKFWKGLQLALGTSYQATIGMAPFEALYSKCCRSPVCWGEVDE</sequence>
<dbReference type="CDD" id="cd01647">
    <property type="entry name" value="RT_LTR"/>
    <property type="match status" value="1"/>
</dbReference>